<sequence>MTWQPQPTQGQGNFQPYHPSSGQEKSCVNGQPNSAQSSWAPPTVGQGAGADTTRTPQNTPVWSEFKTADGRTYYYNNQTKKSLWEKPDELKPPGERASPWKEYTAEGGKKYYFNSVTKVTTWEMPAELRKAAEKPPVVIPPKPISTFEPPKVAAVSAPTPVQPAAIPTPSTAPVISKPVAPTVPIASLLRPTPVPGQEVTVDFHSMEEAMKAFNGLLAKTGVDSTWTWDQTIRALANHPLFRCLKTSYERKAAFEDYIRKKRQEEREAIKARTEKQRKDYFDMLKKKKEITILTSWKEAQVIIAKEKAFNNLEDKKKRKEYYYNYLFEVRHKTREDAHKNRHEALEKLEALLKTLPAINQLTPYKVGIRCIKDSPQFQEDGQLQLLDKLDLLVTYEKHIKELEPAYDRERLAQRDKRRRQERINRDNFREVLQKLQDQNLITPSTKWKDVYHLISQEPSYIAMLGQPGSTPLELFFDTIELMHDEIYNKRKQLENIFKDKGFAVEPTTPYEEFIANLGDDERFVNLPVEHLQIIFDQFLAKAELRAKEEKRRLDRKLRKKLEPFRLLLKRTSISPASTWQEIRPLVESAPEFQEIENEEELIQTFERHLRRLQEKDKESESRRNLTDFHNEEGSVNSDD</sequence>
<accession>A0ACC2U8M9</accession>
<comment type="caution">
    <text evidence="1">The sequence shown here is derived from an EMBL/GenBank/DDBJ whole genome shotgun (WGS) entry which is preliminary data.</text>
</comment>
<keyword evidence="2" id="KW-1185">Reference proteome</keyword>
<dbReference type="Proteomes" id="UP001165960">
    <property type="component" value="Unassembled WGS sequence"/>
</dbReference>
<name>A0ACC2U8M9_9FUNG</name>
<proteinExistence type="predicted"/>
<evidence type="ECO:0000313" key="1">
    <source>
        <dbReference type="EMBL" id="KAJ9083272.1"/>
    </source>
</evidence>
<dbReference type="EMBL" id="QTSX02001054">
    <property type="protein sequence ID" value="KAJ9083272.1"/>
    <property type="molecule type" value="Genomic_DNA"/>
</dbReference>
<gene>
    <name evidence="1" type="primary">PRP40</name>
    <name evidence="1" type="ORF">DSO57_1036288</name>
</gene>
<reference evidence="1" key="1">
    <citation type="submission" date="2022-04" db="EMBL/GenBank/DDBJ databases">
        <title>Genome of the entomopathogenic fungus Entomophthora muscae.</title>
        <authorList>
            <person name="Elya C."/>
            <person name="Lovett B.R."/>
            <person name="Lee E."/>
            <person name="Macias A.M."/>
            <person name="Hajek A.E."/>
            <person name="De Bivort B.L."/>
            <person name="Kasson M.T."/>
            <person name="De Fine Licht H.H."/>
            <person name="Stajich J.E."/>
        </authorList>
    </citation>
    <scope>NUCLEOTIDE SEQUENCE</scope>
    <source>
        <strain evidence="1">Berkeley</strain>
    </source>
</reference>
<organism evidence="1 2">
    <name type="scientific">Entomophthora muscae</name>
    <dbReference type="NCBI Taxonomy" id="34485"/>
    <lineage>
        <taxon>Eukaryota</taxon>
        <taxon>Fungi</taxon>
        <taxon>Fungi incertae sedis</taxon>
        <taxon>Zoopagomycota</taxon>
        <taxon>Entomophthoromycotina</taxon>
        <taxon>Entomophthoromycetes</taxon>
        <taxon>Entomophthorales</taxon>
        <taxon>Entomophthoraceae</taxon>
        <taxon>Entomophthora</taxon>
    </lineage>
</organism>
<protein>
    <submittedName>
        <fullName evidence="1">U1 snRNP protein</fullName>
    </submittedName>
</protein>
<evidence type="ECO:0000313" key="2">
    <source>
        <dbReference type="Proteomes" id="UP001165960"/>
    </source>
</evidence>